<name>A0A6C0H8Z3_9ZZZZ</name>
<protein>
    <submittedName>
        <fullName evidence="1">Uncharacterized protein</fullName>
    </submittedName>
</protein>
<organism evidence="1">
    <name type="scientific">viral metagenome</name>
    <dbReference type="NCBI Taxonomy" id="1070528"/>
    <lineage>
        <taxon>unclassified sequences</taxon>
        <taxon>metagenomes</taxon>
        <taxon>organismal metagenomes</taxon>
    </lineage>
</organism>
<sequence length="118" mass="13510">MSSNRLIYDKCAYSKTISESTTPLIYNLYRGKYENCTNCPISDNTNILAFKWRADVESELHGITRLGSLCPSLKYDPNKSFNHPKFSSPKMCENIYYITPNNLEKPTSNMLPVIDNCL</sequence>
<reference evidence="1" key="1">
    <citation type="journal article" date="2020" name="Nature">
        <title>Giant virus diversity and host interactions through global metagenomics.</title>
        <authorList>
            <person name="Schulz F."/>
            <person name="Roux S."/>
            <person name="Paez-Espino D."/>
            <person name="Jungbluth S."/>
            <person name="Walsh D.A."/>
            <person name="Denef V.J."/>
            <person name="McMahon K.D."/>
            <person name="Konstantinidis K.T."/>
            <person name="Eloe-Fadrosh E.A."/>
            <person name="Kyrpides N.C."/>
            <person name="Woyke T."/>
        </authorList>
    </citation>
    <scope>NUCLEOTIDE SEQUENCE</scope>
    <source>
        <strain evidence="1">GVMAG-M-3300023179-82</strain>
    </source>
</reference>
<proteinExistence type="predicted"/>
<dbReference type="AlphaFoldDB" id="A0A6C0H8Z3"/>
<accession>A0A6C0H8Z3</accession>
<evidence type="ECO:0000313" key="1">
    <source>
        <dbReference type="EMBL" id="QHT76585.1"/>
    </source>
</evidence>
<dbReference type="EMBL" id="MN739898">
    <property type="protein sequence ID" value="QHT76585.1"/>
    <property type="molecule type" value="Genomic_DNA"/>
</dbReference>